<accession>A0A9D2MZ83</accession>
<name>A0A9D2MZ83_9FIRM</name>
<dbReference type="InterPro" id="IPR051453">
    <property type="entry name" value="MBL_Glyoxalase_II"/>
</dbReference>
<sequence length="292" mass="33616">MALRETYEMYKSRQDAIKNGPKAHFWVNQEKRYVKPFKIYGNLYYVGDDWVCSHLVDTGDGLLLFDGGNCGASAMLVQAIWEAGFNPADVRWLIASHGHMDHIGAANFFRRMFGTKLFLGAPDARMFRERPELSMIQESPNCMDALFAPDVEIQDGDVMRFGNTEIQFYLVPGHTEGCIACFFDVKEGEETKRAGYYGGFGFNTLQEEYLKEIGDTDFTMRRRYLESLKKVRDEKVDIFMGNHTANNDLMAKRAYMQEHPGENPFLDGEAWGTYLDRRRDELLSTFCVFPKE</sequence>
<evidence type="ECO:0000256" key="1">
    <source>
        <dbReference type="ARBA" id="ARBA00001947"/>
    </source>
</evidence>
<dbReference type="PANTHER" id="PTHR46233:SF3">
    <property type="entry name" value="HYDROXYACYLGLUTATHIONE HYDROLASE GLOC"/>
    <property type="match status" value="1"/>
</dbReference>
<gene>
    <name evidence="6" type="ORF">H9704_07825</name>
</gene>
<evidence type="ECO:0000256" key="3">
    <source>
        <dbReference type="ARBA" id="ARBA00022801"/>
    </source>
</evidence>
<dbReference type="Proteomes" id="UP000823910">
    <property type="component" value="Unassembled WGS sequence"/>
</dbReference>
<keyword evidence="4" id="KW-0862">Zinc</keyword>
<keyword evidence="2" id="KW-0479">Metal-binding</keyword>
<protein>
    <submittedName>
        <fullName evidence="6">MBL fold metallo-hydrolase</fullName>
    </submittedName>
</protein>
<dbReference type="Pfam" id="PF00753">
    <property type="entry name" value="Lactamase_B"/>
    <property type="match status" value="1"/>
</dbReference>
<feature type="domain" description="Metallo-beta-lactamase" evidence="5">
    <location>
        <begin position="53"/>
        <end position="243"/>
    </location>
</feature>
<evidence type="ECO:0000256" key="2">
    <source>
        <dbReference type="ARBA" id="ARBA00022723"/>
    </source>
</evidence>
<dbReference type="AlphaFoldDB" id="A0A9D2MZ83"/>
<reference evidence="6" key="2">
    <citation type="submission" date="2021-04" db="EMBL/GenBank/DDBJ databases">
        <authorList>
            <person name="Gilroy R."/>
        </authorList>
    </citation>
    <scope>NUCLEOTIDE SEQUENCE</scope>
    <source>
        <strain evidence="6">CHK180-15479</strain>
    </source>
</reference>
<dbReference type="InterPro" id="IPR001279">
    <property type="entry name" value="Metallo-B-lactamas"/>
</dbReference>
<dbReference type="GO" id="GO:0016787">
    <property type="term" value="F:hydrolase activity"/>
    <property type="evidence" value="ECO:0007669"/>
    <property type="project" value="UniProtKB-KW"/>
</dbReference>
<evidence type="ECO:0000256" key="4">
    <source>
        <dbReference type="ARBA" id="ARBA00022833"/>
    </source>
</evidence>
<dbReference type="InterPro" id="IPR036866">
    <property type="entry name" value="RibonucZ/Hydroxyglut_hydro"/>
</dbReference>
<dbReference type="EMBL" id="DWWT01000034">
    <property type="protein sequence ID" value="HJC06048.1"/>
    <property type="molecule type" value="Genomic_DNA"/>
</dbReference>
<evidence type="ECO:0000313" key="7">
    <source>
        <dbReference type="Proteomes" id="UP000823910"/>
    </source>
</evidence>
<dbReference type="SUPFAM" id="SSF56281">
    <property type="entry name" value="Metallo-hydrolase/oxidoreductase"/>
    <property type="match status" value="1"/>
</dbReference>
<dbReference type="Gene3D" id="3.60.15.10">
    <property type="entry name" value="Ribonuclease Z/Hydroxyacylglutathione hydrolase-like"/>
    <property type="match status" value="1"/>
</dbReference>
<dbReference type="GO" id="GO:0046872">
    <property type="term" value="F:metal ion binding"/>
    <property type="evidence" value="ECO:0007669"/>
    <property type="project" value="UniProtKB-KW"/>
</dbReference>
<dbReference type="CDD" id="cd16280">
    <property type="entry name" value="metallo-hydrolase-like_MBL-fold"/>
    <property type="match status" value="1"/>
</dbReference>
<evidence type="ECO:0000313" key="6">
    <source>
        <dbReference type="EMBL" id="HJC06048.1"/>
    </source>
</evidence>
<comment type="cofactor">
    <cofactor evidence="1">
        <name>Zn(2+)</name>
        <dbReference type="ChEBI" id="CHEBI:29105"/>
    </cofactor>
</comment>
<dbReference type="PANTHER" id="PTHR46233">
    <property type="entry name" value="HYDROXYACYLGLUTATHIONE HYDROLASE GLOC"/>
    <property type="match status" value="1"/>
</dbReference>
<comment type="caution">
    <text evidence="6">The sequence shown here is derived from an EMBL/GenBank/DDBJ whole genome shotgun (WGS) entry which is preliminary data.</text>
</comment>
<proteinExistence type="predicted"/>
<keyword evidence="3" id="KW-0378">Hydrolase</keyword>
<evidence type="ECO:0000259" key="5">
    <source>
        <dbReference type="SMART" id="SM00849"/>
    </source>
</evidence>
<organism evidence="6 7">
    <name type="scientific">Candidatus Enterocloster excrementipullorum</name>
    <dbReference type="NCBI Taxonomy" id="2838559"/>
    <lineage>
        <taxon>Bacteria</taxon>
        <taxon>Bacillati</taxon>
        <taxon>Bacillota</taxon>
        <taxon>Clostridia</taxon>
        <taxon>Lachnospirales</taxon>
        <taxon>Lachnospiraceae</taxon>
        <taxon>Enterocloster</taxon>
    </lineage>
</organism>
<dbReference type="SMART" id="SM00849">
    <property type="entry name" value="Lactamase_B"/>
    <property type="match status" value="1"/>
</dbReference>
<reference evidence="6" key="1">
    <citation type="journal article" date="2021" name="PeerJ">
        <title>Extensive microbial diversity within the chicken gut microbiome revealed by metagenomics and culture.</title>
        <authorList>
            <person name="Gilroy R."/>
            <person name="Ravi A."/>
            <person name="Getino M."/>
            <person name="Pursley I."/>
            <person name="Horton D.L."/>
            <person name="Alikhan N.F."/>
            <person name="Baker D."/>
            <person name="Gharbi K."/>
            <person name="Hall N."/>
            <person name="Watson M."/>
            <person name="Adriaenssens E.M."/>
            <person name="Foster-Nyarko E."/>
            <person name="Jarju S."/>
            <person name="Secka A."/>
            <person name="Antonio M."/>
            <person name="Oren A."/>
            <person name="Chaudhuri R.R."/>
            <person name="La Ragione R."/>
            <person name="Hildebrand F."/>
            <person name="Pallen M.J."/>
        </authorList>
    </citation>
    <scope>NUCLEOTIDE SEQUENCE</scope>
    <source>
        <strain evidence="6">CHK180-15479</strain>
    </source>
</reference>